<sequence length="140" mass="15264">MKPIVIDSSAAGAWVMPDEPNAAAHELYVQARTTPDLFHAPALWLWEMGNMLVMGHARKRISAELVEQGLGVLAQARIQFDAAPNAHRQGQVARLAATHGLTFYDASYLELVLRLNGQLASLDRQLLDAARACGIVCLSF</sequence>
<name>A0A849KDD0_9BURK</name>
<dbReference type="Gene3D" id="3.40.50.1010">
    <property type="entry name" value="5'-nuclease"/>
    <property type="match status" value="1"/>
</dbReference>
<reference evidence="3 4" key="2">
    <citation type="submission" date="2020-06" db="EMBL/GenBank/DDBJ databases">
        <title>Ramlibacter rhizophilus sp. nov., isolated from rhizosphere soil of national flower Mugunghwa from South Korea.</title>
        <authorList>
            <person name="Zheng-Fei Y."/>
            <person name="Huan T."/>
        </authorList>
    </citation>
    <scope>NUCLEOTIDE SEQUENCE [LARGE SCALE GENOMIC DNA]</scope>
    <source>
        <strain evidence="3 4">B156</strain>
    </source>
</reference>
<accession>A0A849KDD0</accession>
<dbReference type="AlphaFoldDB" id="A0A849KDD0"/>
<evidence type="ECO:0000259" key="2">
    <source>
        <dbReference type="Pfam" id="PF01850"/>
    </source>
</evidence>
<evidence type="ECO:0000256" key="1">
    <source>
        <dbReference type="ARBA" id="ARBA00022842"/>
    </source>
</evidence>
<organism evidence="3 4">
    <name type="scientific">Ramlibacter montanisoli</name>
    <dbReference type="NCBI Taxonomy" id="2732512"/>
    <lineage>
        <taxon>Bacteria</taxon>
        <taxon>Pseudomonadati</taxon>
        <taxon>Pseudomonadota</taxon>
        <taxon>Betaproteobacteria</taxon>
        <taxon>Burkholderiales</taxon>
        <taxon>Comamonadaceae</taxon>
        <taxon>Ramlibacter</taxon>
    </lineage>
</organism>
<comment type="caution">
    <text evidence="3">The sequence shown here is derived from an EMBL/GenBank/DDBJ whole genome shotgun (WGS) entry which is preliminary data.</text>
</comment>
<dbReference type="InterPro" id="IPR029060">
    <property type="entry name" value="PIN-like_dom_sf"/>
</dbReference>
<dbReference type="Proteomes" id="UP000552954">
    <property type="component" value="Unassembled WGS sequence"/>
</dbReference>
<gene>
    <name evidence="3" type="ORF">HK415_07265</name>
</gene>
<evidence type="ECO:0000313" key="3">
    <source>
        <dbReference type="EMBL" id="NNU43005.1"/>
    </source>
</evidence>
<evidence type="ECO:0000313" key="4">
    <source>
        <dbReference type="Proteomes" id="UP000552954"/>
    </source>
</evidence>
<feature type="domain" description="PIN" evidence="2">
    <location>
        <begin position="4"/>
        <end position="130"/>
    </location>
</feature>
<dbReference type="PANTHER" id="PTHR35901:SF1">
    <property type="entry name" value="EXONUCLEASE VAPC9"/>
    <property type="match status" value="1"/>
</dbReference>
<dbReference type="EMBL" id="JABFCS010000001">
    <property type="protein sequence ID" value="NNU43005.1"/>
    <property type="molecule type" value="Genomic_DNA"/>
</dbReference>
<dbReference type="InterPro" id="IPR051619">
    <property type="entry name" value="TypeII_TA_RNase_PINc/VapC"/>
</dbReference>
<dbReference type="Pfam" id="PF01850">
    <property type="entry name" value="PIN"/>
    <property type="match status" value="1"/>
</dbReference>
<protein>
    <submittedName>
        <fullName evidence="3">Type II toxin-antitoxin system VapC family toxin</fullName>
    </submittedName>
</protein>
<reference evidence="3 4" key="1">
    <citation type="submission" date="2020-05" db="EMBL/GenBank/DDBJ databases">
        <authorList>
            <person name="Khan S.A."/>
            <person name="Jeon C.O."/>
            <person name="Chun B.H."/>
        </authorList>
    </citation>
    <scope>NUCLEOTIDE SEQUENCE [LARGE SCALE GENOMIC DNA]</scope>
    <source>
        <strain evidence="3 4">B156</strain>
    </source>
</reference>
<proteinExistence type="predicted"/>
<dbReference type="CDD" id="cd09873">
    <property type="entry name" value="PIN_Pae0151-like"/>
    <property type="match status" value="1"/>
</dbReference>
<dbReference type="InterPro" id="IPR002716">
    <property type="entry name" value="PIN_dom"/>
</dbReference>
<dbReference type="InterPro" id="IPR044153">
    <property type="entry name" value="PIN_Pae0151-like"/>
</dbReference>
<keyword evidence="4" id="KW-1185">Reference proteome</keyword>
<keyword evidence="1" id="KW-0460">Magnesium</keyword>
<dbReference type="SUPFAM" id="SSF88723">
    <property type="entry name" value="PIN domain-like"/>
    <property type="match status" value="1"/>
</dbReference>
<dbReference type="RefSeq" id="WP_171557747.1">
    <property type="nucleotide sequence ID" value="NZ_JABFCS010000001.1"/>
</dbReference>
<dbReference type="PANTHER" id="PTHR35901">
    <property type="entry name" value="RIBONUCLEASE VAPC3"/>
    <property type="match status" value="1"/>
</dbReference>